<dbReference type="PANTHER" id="PTHR37308:SF1">
    <property type="entry name" value="POLYPRENYL-PHOSPHATE TRANSPORTER"/>
    <property type="match status" value="1"/>
</dbReference>
<keyword evidence="1" id="KW-1133">Transmembrane helix</keyword>
<keyword evidence="1" id="KW-0812">Transmembrane</keyword>
<dbReference type="AlphaFoldDB" id="A0A264W1T7"/>
<feature type="transmembrane region" description="Helical" evidence="1">
    <location>
        <begin position="219"/>
        <end position="240"/>
    </location>
</feature>
<gene>
    <name evidence="2" type="ORF">CF394_10150</name>
</gene>
<reference evidence="2 3" key="1">
    <citation type="submission" date="2017-07" db="EMBL/GenBank/DDBJ databases">
        <title>Tetzosporium hominis gen.nov. sp.nov.</title>
        <authorList>
            <person name="Tetz G."/>
            <person name="Tetz V."/>
        </authorList>
    </citation>
    <scope>NUCLEOTIDE SEQUENCE [LARGE SCALE GENOMIC DNA]</scope>
    <source>
        <strain evidence="2 3">VT-49</strain>
    </source>
</reference>
<dbReference type="PANTHER" id="PTHR37308">
    <property type="entry name" value="INTEGRAL MEMBRANE PROTEIN"/>
    <property type="match status" value="1"/>
</dbReference>
<feature type="transmembrane region" description="Helical" evidence="1">
    <location>
        <begin position="112"/>
        <end position="131"/>
    </location>
</feature>
<dbReference type="Proteomes" id="UP000217065">
    <property type="component" value="Unassembled WGS sequence"/>
</dbReference>
<feature type="transmembrane region" description="Helical" evidence="1">
    <location>
        <begin position="6"/>
        <end position="33"/>
    </location>
</feature>
<feature type="transmembrane region" description="Helical" evidence="1">
    <location>
        <begin position="161"/>
        <end position="181"/>
    </location>
</feature>
<feature type="transmembrane region" description="Helical" evidence="1">
    <location>
        <begin position="53"/>
        <end position="73"/>
    </location>
</feature>
<evidence type="ECO:0000313" key="3">
    <source>
        <dbReference type="Proteomes" id="UP000217065"/>
    </source>
</evidence>
<dbReference type="Pfam" id="PF04018">
    <property type="entry name" value="VCA0040-like"/>
    <property type="match status" value="1"/>
</dbReference>
<feature type="transmembrane region" description="Helical" evidence="1">
    <location>
        <begin position="79"/>
        <end position="100"/>
    </location>
</feature>
<accession>A0A264W1T7</accession>
<dbReference type="RefSeq" id="WP_094943426.1">
    <property type="nucleotide sequence ID" value="NZ_NOKQ01000220.1"/>
</dbReference>
<dbReference type="InterPro" id="IPR007163">
    <property type="entry name" value="VCA0040-like"/>
</dbReference>
<organism evidence="2 3">
    <name type="scientific">Tetzosporium hominis</name>
    <dbReference type="NCBI Taxonomy" id="2020506"/>
    <lineage>
        <taxon>Bacteria</taxon>
        <taxon>Bacillati</taxon>
        <taxon>Bacillota</taxon>
        <taxon>Bacilli</taxon>
        <taxon>Bacillales</taxon>
        <taxon>Caryophanaceae</taxon>
        <taxon>Tetzosporium</taxon>
    </lineage>
</organism>
<proteinExistence type="predicted"/>
<dbReference type="OrthoDB" id="9793746at2"/>
<keyword evidence="1" id="KW-0472">Membrane</keyword>
<feature type="transmembrane region" description="Helical" evidence="1">
    <location>
        <begin position="187"/>
        <end position="207"/>
    </location>
</feature>
<feature type="transmembrane region" description="Helical" evidence="1">
    <location>
        <begin position="246"/>
        <end position="264"/>
    </location>
</feature>
<evidence type="ECO:0000256" key="1">
    <source>
        <dbReference type="SAM" id="Phobius"/>
    </source>
</evidence>
<evidence type="ECO:0000313" key="2">
    <source>
        <dbReference type="EMBL" id="OZS77566.1"/>
    </source>
</evidence>
<sequence length="269" mass="28719">MEWKNILRGFAMGVADLIPGVSGGTIAVILGIYDRLIAAISGFFSREWKRHALFLIPLGVGMVATILSLSRVIDFLLENYYAPTQFFFLGLIIGIIPMLFGELHARAGFKSSYWIAIAIGTVLVASMAFIRPAEADIITNLSPATTALLFFSGWLASMAMLLPGISGSFILLLIGVYPTAIKALSDLNIPLILIIGAGVGVGFIVSSKVIRYLLSHKPGITFAVIIGLVLGSLAVVFPGLPENGMQWGLSVLTFAAGWIIVHLLNKVSA</sequence>
<protein>
    <submittedName>
        <fullName evidence="2">DUF368 domain-containing protein</fullName>
    </submittedName>
</protein>
<dbReference type="EMBL" id="NOKQ01000220">
    <property type="protein sequence ID" value="OZS77566.1"/>
    <property type="molecule type" value="Genomic_DNA"/>
</dbReference>
<comment type="caution">
    <text evidence="2">The sequence shown here is derived from an EMBL/GenBank/DDBJ whole genome shotgun (WGS) entry which is preliminary data.</text>
</comment>
<keyword evidence="3" id="KW-1185">Reference proteome</keyword>
<name>A0A264W1T7_9BACL</name>